<evidence type="ECO:0000256" key="1">
    <source>
        <dbReference type="ARBA" id="ARBA00001946"/>
    </source>
</evidence>
<dbReference type="NCBIfam" id="NF004491">
    <property type="entry name" value="PRK05826.1"/>
    <property type="match status" value="1"/>
</dbReference>
<dbReference type="InterPro" id="IPR040442">
    <property type="entry name" value="Pyrv_kinase-like_dom_sf"/>
</dbReference>
<dbReference type="GO" id="GO:0004743">
    <property type="term" value="F:pyruvate kinase activity"/>
    <property type="evidence" value="ECO:0007669"/>
    <property type="project" value="UniProtKB-UniRule"/>
</dbReference>
<dbReference type="SUPFAM" id="SSF51621">
    <property type="entry name" value="Phosphoenolpyruvate/pyruvate domain"/>
    <property type="match status" value="1"/>
</dbReference>
<evidence type="ECO:0000259" key="19">
    <source>
        <dbReference type="Pfam" id="PF00391"/>
    </source>
</evidence>
<evidence type="ECO:0000256" key="10">
    <source>
        <dbReference type="ARBA" id="ARBA00022777"/>
    </source>
</evidence>
<dbReference type="InterPro" id="IPR015795">
    <property type="entry name" value="Pyrv_Knase_C"/>
</dbReference>
<evidence type="ECO:0000256" key="15">
    <source>
        <dbReference type="ARBA" id="ARBA00023317"/>
    </source>
</evidence>
<dbReference type="GO" id="GO:0005524">
    <property type="term" value="F:ATP binding"/>
    <property type="evidence" value="ECO:0007669"/>
    <property type="project" value="UniProtKB-KW"/>
</dbReference>
<dbReference type="UniPathway" id="UPA00109">
    <property type="reaction ID" value="UER00188"/>
</dbReference>
<evidence type="ECO:0000256" key="14">
    <source>
        <dbReference type="ARBA" id="ARBA00023152"/>
    </source>
</evidence>
<dbReference type="NCBIfam" id="NF004978">
    <property type="entry name" value="PRK06354.1"/>
    <property type="match status" value="1"/>
</dbReference>
<comment type="similarity">
    <text evidence="5 17">Belongs to the pyruvate kinase family.</text>
</comment>
<evidence type="ECO:0000256" key="11">
    <source>
        <dbReference type="ARBA" id="ARBA00022840"/>
    </source>
</evidence>
<feature type="domain" description="Pyruvate kinase barrel" evidence="18">
    <location>
        <begin position="1"/>
        <end position="323"/>
    </location>
</feature>
<dbReference type="EnsemblBacteria" id="ACZ19066">
    <property type="protein sequence ID" value="ACZ19066"/>
    <property type="gene ID" value="Taci_0833"/>
</dbReference>
<dbReference type="InterPro" id="IPR008279">
    <property type="entry name" value="PEP-util_enz_mobile_dom"/>
</dbReference>
<comment type="catalytic activity">
    <reaction evidence="17">
        <text>pyruvate + ATP = phosphoenolpyruvate + ADP + H(+)</text>
        <dbReference type="Rhea" id="RHEA:18157"/>
        <dbReference type="ChEBI" id="CHEBI:15361"/>
        <dbReference type="ChEBI" id="CHEBI:15378"/>
        <dbReference type="ChEBI" id="CHEBI:30616"/>
        <dbReference type="ChEBI" id="CHEBI:58702"/>
        <dbReference type="ChEBI" id="CHEBI:456216"/>
        <dbReference type="EC" id="2.7.1.40"/>
    </reaction>
</comment>
<dbReference type="Proteomes" id="UP000002030">
    <property type="component" value="Chromosome"/>
</dbReference>
<keyword evidence="11" id="KW-0067">ATP-binding</keyword>
<evidence type="ECO:0000256" key="9">
    <source>
        <dbReference type="ARBA" id="ARBA00022741"/>
    </source>
</evidence>
<dbReference type="EC" id="2.7.1.40" evidence="6 16"/>
<dbReference type="PRINTS" id="PR01050">
    <property type="entry name" value="PYRUVTKNASE"/>
</dbReference>
<keyword evidence="15 21" id="KW-0670">Pyruvate</keyword>
<protein>
    <recommendedName>
        <fullName evidence="6 16">Pyruvate kinase</fullName>
        <ecNumber evidence="6 16">2.7.1.40</ecNumber>
    </recommendedName>
</protein>
<dbReference type="Pfam" id="PF00224">
    <property type="entry name" value="PK"/>
    <property type="match status" value="1"/>
</dbReference>
<gene>
    <name evidence="21" type="ordered locus">Taci_0833</name>
</gene>
<dbReference type="KEGG" id="tai:Taci_0833"/>
<evidence type="ECO:0000256" key="4">
    <source>
        <dbReference type="ARBA" id="ARBA00006237"/>
    </source>
</evidence>
<dbReference type="Gene3D" id="2.40.33.10">
    <property type="entry name" value="PK beta-barrel domain-like"/>
    <property type="match status" value="1"/>
</dbReference>
<dbReference type="NCBIfam" id="TIGR01064">
    <property type="entry name" value="pyruv_kin"/>
    <property type="match status" value="1"/>
</dbReference>
<evidence type="ECO:0000256" key="6">
    <source>
        <dbReference type="ARBA" id="ARBA00012142"/>
    </source>
</evidence>
<evidence type="ECO:0000256" key="12">
    <source>
        <dbReference type="ARBA" id="ARBA00022842"/>
    </source>
</evidence>
<organism evidence="21 22">
    <name type="scientific">Thermanaerovibrio acidaminovorans (strain ATCC 49978 / DSM 6589 / Su883)</name>
    <name type="common">Selenomonas acidaminovorans</name>
    <dbReference type="NCBI Taxonomy" id="525903"/>
    <lineage>
        <taxon>Bacteria</taxon>
        <taxon>Thermotogati</taxon>
        <taxon>Synergistota</taxon>
        <taxon>Synergistia</taxon>
        <taxon>Synergistales</taxon>
        <taxon>Synergistaceae</taxon>
        <taxon>Thermanaerovibrio</taxon>
    </lineage>
</organism>
<accession>D1B9W3</accession>
<dbReference type="HOGENOM" id="CLU_015439_0_2_0"/>
<dbReference type="SUPFAM" id="SSF52935">
    <property type="entry name" value="PK C-terminal domain-like"/>
    <property type="match status" value="1"/>
</dbReference>
<keyword evidence="12 17" id="KW-0460">Magnesium</keyword>
<comment type="cofactor">
    <cofactor evidence="2">
        <name>K(+)</name>
        <dbReference type="ChEBI" id="CHEBI:29103"/>
    </cofactor>
</comment>
<dbReference type="Gene3D" id="3.20.20.60">
    <property type="entry name" value="Phosphoenolpyruvate-binding domains"/>
    <property type="match status" value="1"/>
</dbReference>
<dbReference type="InterPro" id="IPR001697">
    <property type="entry name" value="Pyr_Knase"/>
</dbReference>
<evidence type="ECO:0000256" key="8">
    <source>
        <dbReference type="ARBA" id="ARBA00022723"/>
    </source>
</evidence>
<dbReference type="InterPro" id="IPR015813">
    <property type="entry name" value="Pyrv/PenolPyrv_kinase-like_dom"/>
</dbReference>
<dbReference type="SUPFAM" id="SSF52009">
    <property type="entry name" value="Phosphohistidine domain"/>
    <property type="match status" value="1"/>
</dbReference>
<keyword evidence="14 17" id="KW-0324">Glycolysis</keyword>
<dbReference type="Pfam" id="PF00391">
    <property type="entry name" value="PEP-utilizers"/>
    <property type="match status" value="1"/>
</dbReference>
<evidence type="ECO:0000313" key="21">
    <source>
        <dbReference type="EMBL" id="ACZ19066.1"/>
    </source>
</evidence>
<evidence type="ECO:0000256" key="13">
    <source>
        <dbReference type="ARBA" id="ARBA00022958"/>
    </source>
</evidence>
<evidence type="ECO:0000256" key="3">
    <source>
        <dbReference type="ARBA" id="ARBA00004997"/>
    </source>
</evidence>
<evidence type="ECO:0000256" key="16">
    <source>
        <dbReference type="NCBIfam" id="TIGR01064"/>
    </source>
</evidence>
<dbReference type="eggNOG" id="COG0469">
    <property type="taxonomic scope" value="Bacteria"/>
</dbReference>
<evidence type="ECO:0000259" key="18">
    <source>
        <dbReference type="Pfam" id="PF00224"/>
    </source>
</evidence>
<keyword evidence="9" id="KW-0547">Nucleotide-binding</keyword>
<name>D1B9W3_THEAS</name>
<keyword evidence="10 17" id="KW-0418">Kinase</keyword>
<dbReference type="AlphaFoldDB" id="D1B9W3"/>
<dbReference type="InterPro" id="IPR015806">
    <property type="entry name" value="Pyrv_Knase_insert_dom_sf"/>
</dbReference>
<evidence type="ECO:0000256" key="7">
    <source>
        <dbReference type="ARBA" id="ARBA00022679"/>
    </source>
</evidence>
<dbReference type="Gene3D" id="3.40.1380.20">
    <property type="entry name" value="Pyruvate kinase, C-terminal domain"/>
    <property type="match status" value="1"/>
</dbReference>
<dbReference type="OrthoDB" id="9812123at2"/>
<evidence type="ECO:0000256" key="5">
    <source>
        <dbReference type="ARBA" id="ARBA00008663"/>
    </source>
</evidence>
<dbReference type="RefSeq" id="WP_012869581.1">
    <property type="nucleotide sequence ID" value="NC_013522.1"/>
</dbReference>
<keyword evidence="13" id="KW-0630">Potassium</keyword>
<feature type="domain" description="Pyruvate kinase C-terminal" evidence="20">
    <location>
        <begin position="354"/>
        <end position="466"/>
    </location>
</feature>
<dbReference type="InterPro" id="IPR036918">
    <property type="entry name" value="Pyrv_Knase_C_sf"/>
</dbReference>
<keyword evidence="22" id="KW-1185">Reference proteome</keyword>
<proteinExistence type="inferred from homology"/>
<keyword evidence="7 17" id="KW-0808">Transferase</keyword>
<dbReference type="GO" id="GO:0030955">
    <property type="term" value="F:potassium ion binding"/>
    <property type="evidence" value="ECO:0007669"/>
    <property type="project" value="UniProtKB-UniRule"/>
</dbReference>
<evidence type="ECO:0000256" key="17">
    <source>
        <dbReference type="RuleBase" id="RU000504"/>
    </source>
</evidence>
<dbReference type="PANTHER" id="PTHR11817">
    <property type="entry name" value="PYRUVATE KINASE"/>
    <property type="match status" value="1"/>
</dbReference>
<dbReference type="SUPFAM" id="SSF50800">
    <property type="entry name" value="PK beta-barrel domain-like"/>
    <property type="match status" value="1"/>
</dbReference>
<keyword evidence="8" id="KW-0479">Metal-binding</keyword>
<evidence type="ECO:0000313" key="22">
    <source>
        <dbReference type="Proteomes" id="UP000002030"/>
    </source>
</evidence>
<dbReference type="Pfam" id="PF02887">
    <property type="entry name" value="PK_C"/>
    <property type="match status" value="1"/>
</dbReference>
<sequence>MRRVKIVCTLGPACSDYDVLRAMAEAGMNVARFNFSHGEYETHELNLKLVRQVEQEIRRPIATLLDTKGPEIRTGLLKDHAPVILHQGKPFDLVVPQIDGDERGVSISYPNITSEVSPGMDVFIDDGTIHLRVERVYEDRVSCKVLVGGELGERKGVNIPEATLSVPTLTSKDIEDIRWGVEKGMDYIAVSFVRTRDDIIQVRRVLEELGGTMKIIAKIETRQAFQNLEEIAQVVDGMMVARGDLGVEMPTEDVPLAQKRIVDICRLQGKPVIVATQMLDSMIRNPRPTRAEANDVANAVLDGADAVMLSGETAKGKYPVQAVETMSRIVNRAEKEMRLWQRYQQVQVANHVADAVSHAAMTIAEDMKAAAIISLTRSGSTARMVSKYRPQCPIVAATPSKNTWRELALMWGVYPVMRDEASNAEEAVEAAMAAALEEGFVSEGDLVVITAGVPVGIPGTTNMVQVYTIGQILVKGLSLIKREASGFVCRCRSAKEALEKMRPGDVLVVEQTDKDYVPAMKKAAAIITEEGGLTSHAAIVALELGIPCVVSAKDCMKLLQDGMLITVDGTRGVVYQGRVKLR</sequence>
<dbReference type="InterPro" id="IPR015793">
    <property type="entry name" value="Pyrv_Knase_brl"/>
</dbReference>
<dbReference type="PATRIC" id="fig|525903.6.peg.834"/>
<dbReference type="GO" id="GO:0016301">
    <property type="term" value="F:kinase activity"/>
    <property type="evidence" value="ECO:0007669"/>
    <property type="project" value="UniProtKB-KW"/>
</dbReference>
<comment type="cofactor">
    <cofactor evidence="1">
        <name>Mg(2+)</name>
        <dbReference type="ChEBI" id="CHEBI:18420"/>
    </cofactor>
</comment>
<dbReference type="Gene3D" id="3.50.30.10">
    <property type="entry name" value="Phosphohistidine domain"/>
    <property type="match status" value="1"/>
</dbReference>
<dbReference type="EMBL" id="CP001818">
    <property type="protein sequence ID" value="ACZ19066.1"/>
    <property type="molecule type" value="Genomic_DNA"/>
</dbReference>
<dbReference type="FunFam" id="2.40.33.10:FF:000001">
    <property type="entry name" value="Pyruvate kinase"/>
    <property type="match status" value="1"/>
</dbReference>
<dbReference type="FunFam" id="3.20.20.60:FF:000025">
    <property type="entry name" value="Pyruvate kinase"/>
    <property type="match status" value="1"/>
</dbReference>
<reference evidence="21 22" key="1">
    <citation type="journal article" date="2009" name="Stand. Genomic Sci.">
        <title>Complete genome sequence of Thermanaerovibrio acidaminovorans type strain (Su883).</title>
        <authorList>
            <person name="Chovatia M."/>
            <person name="Sikorski J."/>
            <person name="Schroder M."/>
            <person name="Lapidus A."/>
            <person name="Nolan M."/>
            <person name="Tice H."/>
            <person name="Glavina Del Rio T."/>
            <person name="Copeland A."/>
            <person name="Cheng J.F."/>
            <person name="Lucas S."/>
            <person name="Chen F."/>
            <person name="Bruce D."/>
            <person name="Goodwin L."/>
            <person name="Pitluck S."/>
            <person name="Ivanova N."/>
            <person name="Mavromatis K."/>
            <person name="Ovchinnikova G."/>
            <person name="Pati A."/>
            <person name="Chen A."/>
            <person name="Palaniappan K."/>
            <person name="Land M."/>
            <person name="Hauser L."/>
            <person name="Chang Y.J."/>
            <person name="Jeffries C.D."/>
            <person name="Chain P."/>
            <person name="Saunders E."/>
            <person name="Detter J.C."/>
            <person name="Brettin T."/>
            <person name="Rohde M."/>
            <person name="Goker M."/>
            <person name="Spring S."/>
            <person name="Bristow J."/>
            <person name="Markowitz V."/>
            <person name="Hugenholtz P."/>
            <person name="Kyrpides N.C."/>
            <person name="Klenk H.P."/>
            <person name="Eisen J.A."/>
        </authorList>
    </citation>
    <scope>NUCLEOTIDE SEQUENCE [LARGE SCALE GENOMIC DNA]</scope>
    <source>
        <strain evidence="22">ATCC 49978 / DSM 6589 / Su883</strain>
    </source>
</reference>
<dbReference type="STRING" id="525903.Taci_0833"/>
<feature type="domain" description="PEP-utilising enzyme mobile" evidence="19">
    <location>
        <begin position="502"/>
        <end position="572"/>
    </location>
</feature>
<dbReference type="InterPro" id="IPR011037">
    <property type="entry name" value="Pyrv_Knase-like_insert_dom_sf"/>
</dbReference>
<dbReference type="InterPro" id="IPR036637">
    <property type="entry name" value="Phosphohistidine_dom_sf"/>
</dbReference>
<evidence type="ECO:0000256" key="2">
    <source>
        <dbReference type="ARBA" id="ARBA00001958"/>
    </source>
</evidence>
<comment type="pathway">
    <text evidence="3 17">Carbohydrate degradation; glycolysis; pyruvate from D-glyceraldehyde 3-phosphate: step 5/5.</text>
</comment>
<evidence type="ECO:0000259" key="20">
    <source>
        <dbReference type="Pfam" id="PF02887"/>
    </source>
</evidence>
<dbReference type="GO" id="GO:0000287">
    <property type="term" value="F:magnesium ion binding"/>
    <property type="evidence" value="ECO:0007669"/>
    <property type="project" value="UniProtKB-UniRule"/>
</dbReference>
<comment type="similarity">
    <text evidence="4">In the C-terminal section; belongs to the PEP-utilizing enzyme family.</text>
</comment>